<evidence type="ECO:0000256" key="4">
    <source>
        <dbReference type="ARBA" id="ARBA00022729"/>
    </source>
</evidence>
<dbReference type="CDD" id="cd01539">
    <property type="entry name" value="PBP1_GGBP"/>
    <property type="match status" value="1"/>
</dbReference>
<proteinExistence type="inferred from homology"/>
<dbReference type="GO" id="GO:0030246">
    <property type="term" value="F:carbohydrate binding"/>
    <property type="evidence" value="ECO:0007669"/>
    <property type="project" value="InterPro"/>
</dbReference>
<comment type="subunit">
    <text evidence="5">The ABC transporter complex is composed of one ATP-binding protein (MglA), two transmembrane proteins (MglC) and a solute-binding protein (MglB).</text>
</comment>
<dbReference type="AlphaFoldDB" id="A0A0M6WIX0"/>
<reference evidence="9" key="1">
    <citation type="submission" date="2015-05" db="EMBL/GenBank/DDBJ databases">
        <authorList>
            <consortium name="Pathogen Informatics"/>
        </authorList>
    </citation>
    <scope>NUCLEOTIDE SEQUENCE [LARGE SCALE GENOMIC DNA]</scope>
    <source>
        <strain evidence="9">L1-83</strain>
    </source>
</reference>
<evidence type="ECO:0000256" key="3">
    <source>
        <dbReference type="ARBA" id="ARBA00022723"/>
    </source>
</evidence>
<accession>A0A0M6WIX0</accession>
<evidence type="ECO:0000313" key="8">
    <source>
        <dbReference type="EMBL" id="CRL36145.1"/>
    </source>
</evidence>
<dbReference type="Gene3D" id="3.40.50.2300">
    <property type="match status" value="2"/>
</dbReference>
<evidence type="ECO:0000256" key="6">
    <source>
        <dbReference type="ARBA" id="ARBA00034344"/>
    </source>
</evidence>
<keyword evidence="9" id="KW-1185">Reference proteome</keyword>
<organism evidence="8 9">
    <name type="scientific">Roseburia inulinivorans</name>
    <dbReference type="NCBI Taxonomy" id="360807"/>
    <lineage>
        <taxon>Bacteria</taxon>
        <taxon>Bacillati</taxon>
        <taxon>Bacillota</taxon>
        <taxon>Clostridia</taxon>
        <taxon>Lachnospirales</taxon>
        <taxon>Lachnospiraceae</taxon>
        <taxon>Roseburia</taxon>
    </lineage>
</organism>
<sequence>MGSAKQRISGALILTLGASMLVGCELPERNTQVKSIKIGVTLYDQYDAFLSELMEDFNTYAAAKEEETGIAINVEVYNASQSQATQNNQVEAMAQDGCDIICVNLVDRTDPTTVIDLAEKNDIPVIFFNRELVEEDLERWDKLYYVGAKAFESGMMEGQIAAAAFLQDPSVDRNQDGVYQYVVLEGEPGHQDAIVRTEYSVNTIVSSGIEVEKLGYAIANWNRAQAQNKMTQLLSQNGNKIELVIANNDDMAVGAIDALKASDLSREEWPVVVGIDGTNVGLEAVKNGEMVGTVYNDKEGQAKGMLELSFALATGGNLEDLNLEDLNLEDGKYIRMPYAKVGPDDVDEYLNR</sequence>
<keyword evidence="3" id="KW-0479">Metal-binding</keyword>
<keyword evidence="4" id="KW-0732">Signal</keyword>
<gene>
    <name evidence="8" type="ORF">RIL183_18581</name>
</gene>
<feature type="domain" description="Periplasmic binding protein" evidence="7">
    <location>
        <begin position="38"/>
        <end position="315"/>
    </location>
</feature>
<dbReference type="STRING" id="360807.ERS852392_00222"/>
<evidence type="ECO:0000313" key="9">
    <source>
        <dbReference type="Proteomes" id="UP000049828"/>
    </source>
</evidence>
<evidence type="ECO:0000256" key="5">
    <source>
        <dbReference type="ARBA" id="ARBA00034323"/>
    </source>
</evidence>
<evidence type="ECO:0000256" key="1">
    <source>
        <dbReference type="ARBA" id="ARBA00004196"/>
    </source>
</evidence>
<comment type="subcellular location">
    <subcellularLocation>
        <location evidence="1">Cell envelope</location>
    </subcellularLocation>
</comment>
<dbReference type="OrthoDB" id="9769193at2"/>
<dbReference type="InterPro" id="IPR028082">
    <property type="entry name" value="Peripla_BP_I"/>
</dbReference>
<dbReference type="InterPro" id="IPR025997">
    <property type="entry name" value="SBP_2_dom"/>
</dbReference>
<evidence type="ECO:0000256" key="2">
    <source>
        <dbReference type="ARBA" id="ARBA00007639"/>
    </source>
</evidence>
<evidence type="ECO:0000259" key="7">
    <source>
        <dbReference type="Pfam" id="PF13407"/>
    </source>
</evidence>
<dbReference type="PANTHER" id="PTHR46847:SF1">
    <property type="entry name" value="D-ALLOSE-BINDING PERIPLASMIC PROTEIN-RELATED"/>
    <property type="match status" value="1"/>
</dbReference>
<dbReference type="GO" id="GO:0046872">
    <property type="term" value="F:metal ion binding"/>
    <property type="evidence" value="ECO:0007669"/>
    <property type="project" value="UniProtKB-KW"/>
</dbReference>
<dbReference type="PANTHER" id="PTHR46847">
    <property type="entry name" value="D-ALLOSE-BINDING PERIPLASMIC PROTEIN-RELATED"/>
    <property type="match status" value="1"/>
</dbReference>
<comment type="similarity">
    <text evidence="2">Belongs to the bacterial solute-binding protein 2 family.</text>
</comment>
<name>A0A0M6WIX0_9FIRM</name>
<dbReference type="Pfam" id="PF13407">
    <property type="entry name" value="Peripla_BP_4"/>
    <property type="match status" value="1"/>
</dbReference>
<dbReference type="InterPro" id="IPR044085">
    <property type="entry name" value="MglB-like_PBP1"/>
</dbReference>
<dbReference type="Proteomes" id="UP000049828">
    <property type="component" value="Unassembled WGS sequence"/>
</dbReference>
<dbReference type="RefSeq" id="WP_055039414.1">
    <property type="nucleotide sequence ID" value="NZ_CVRS01000063.1"/>
</dbReference>
<protein>
    <recommendedName>
        <fullName evidence="6">D-galactose/methyl-galactoside binding periplasmic protein MglB</fullName>
    </recommendedName>
</protein>
<dbReference type="EMBL" id="CVRS01000063">
    <property type="protein sequence ID" value="CRL36145.1"/>
    <property type="molecule type" value="Genomic_DNA"/>
</dbReference>
<dbReference type="PROSITE" id="PS51257">
    <property type="entry name" value="PROKAR_LIPOPROTEIN"/>
    <property type="match status" value="1"/>
</dbReference>
<dbReference type="GO" id="GO:0030313">
    <property type="term" value="C:cell envelope"/>
    <property type="evidence" value="ECO:0007669"/>
    <property type="project" value="UniProtKB-SubCell"/>
</dbReference>
<dbReference type="SUPFAM" id="SSF53822">
    <property type="entry name" value="Periplasmic binding protein-like I"/>
    <property type="match status" value="1"/>
</dbReference>